<gene>
    <name evidence="5" type="ORF">KGF57_004236</name>
</gene>
<keyword evidence="3" id="KW-0812">Transmembrane</keyword>
<dbReference type="EMBL" id="JAIHNG010000153">
    <property type="protein sequence ID" value="KAI5950688.1"/>
    <property type="molecule type" value="Genomic_DNA"/>
</dbReference>
<evidence type="ECO:0000313" key="6">
    <source>
        <dbReference type="Proteomes" id="UP001204833"/>
    </source>
</evidence>
<dbReference type="PANTHER" id="PTHR23520:SF2">
    <property type="entry name" value="ABR173CP"/>
    <property type="match status" value="1"/>
</dbReference>
<dbReference type="GO" id="GO:0000329">
    <property type="term" value="C:fungal-type vacuole membrane"/>
    <property type="evidence" value="ECO:0007669"/>
    <property type="project" value="TreeGrafter"/>
</dbReference>
<dbReference type="RefSeq" id="XP_051607273.1">
    <property type="nucleotide sequence ID" value="XM_051753724.1"/>
</dbReference>
<dbReference type="PROSITE" id="PS50850">
    <property type="entry name" value="MFS"/>
    <property type="match status" value="1"/>
</dbReference>
<reference evidence="5 6" key="1">
    <citation type="journal article" date="2022" name="DNA Res.">
        <title>Genome analysis of five recently described species of the CUG-Ser clade uncovers Candida theae as a new hybrid lineage with pathogenic potential in the Candida parapsilosis species complex.</title>
        <authorList>
            <person name="Mixao V."/>
            <person name="Del Olmo V."/>
            <person name="Hegedusova E."/>
            <person name="Saus E."/>
            <person name="Pryszcz L."/>
            <person name="Cillingova A."/>
            <person name="Nosek J."/>
            <person name="Gabaldon T."/>
        </authorList>
    </citation>
    <scope>NUCLEOTIDE SEQUENCE [LARGE SCALE GENOMIC DNA]</scope>
    <source>
        <strain evidence="5 6">CBS 12239</strain>
    </source>
</reference>
<dbReference type="InterPro" id="IPR011701">
    <property type="entry name" value="MFS"/>
</dbReference>
<dbReference type="PANTHER" id="PTHR23520">
    <property type="entry name" value="TRANSPORTER, PUTATIVE (AFU_ORTHOLOGUE AFUA_3G04000)-RELATED"/>
    <property type="match status" value="1"/>
</dbReference>
<comment type="caution">
    <text evidence="5">The sequence shown here is derived from an EMBL/GenBank/DDBJ whole genome shotgun (WGS) entry which is preliminary data.</text>
</comment>
<dbReference type="SUPFAM" id="SSF103473">
    <property type="entry name" value="MFS general substrate transporter"/>
    <property type="match status" value="1"/>
</dbReference>
<sequence length="443" mass="49798">MHLLKTLKQTNLDIRILWTSVFLRMASYGLTNQILAVYLKKIKISEFEIGLFMTLTLVGDTIISYFLTWNADRIGRRKVMLIGSIMMFLSGIVFTYSTNYYILLAAAIFGVISPSGDETGPFKSVEEASMAHLTPHNHRPEVFAFYGLFSTAGAAVGSLICGFLVDFMNLELTWSLKRSYQSIFIVYSIIAVVKFILMSFLSEKCEVFVDNFTEVTEHSMLVEEEEEEEEEEEGESGKSMSLSSTTRYYLPRLLVIFMLDSLGYGFMPSAWVVYYLKFTFELTAKALGILFFVTNSVDAVSSLPSAYFAKYLGPVKAILFTQAPSAIFFGLVAFSQSYIVVAALLLLYYLTSTMDVVPRQVLLTSIMPKEEITKVMGIVNIGKTFARCIGPIFTGKLAEQNKLRYGFIINGACVLFADVILAISFLHLDHDILLKQRVDQNIE</sequence>
<name>A0AAD5BCE3_9ASCO</name>
<evidence type="ECO:0000313" key="5">
    <source>
        <dbReference type="EMBL" id="KAI5950688.1"/>
    </source>
</evidence>
<feature type="transmembrane region" description="Helical" evidence="3">
    <location>
        <begin position="286"/>
        <end position="307"/>
    </location>
</feature>
<dbReference type="InterPro" id="IPR036259">
    <property type="entry name" value="MFS_trans_sf"/>
</dbReference>
<dbReference type="Gene3D" id="1.20.1250.20">
    <property type="entry name" value="MFS general substrate transporter like domains"/>
    <property type="match status" value="2"/>
</dbReference>
<keyword evidence="6" id="KW-1185">Reference proteome</keyword>
<accession>A0AAD5BCE3</accession>
<dbReference type="Pfam" id="PF07690">
    <property type="entry name" value="MFS_1"/>
    <property type="match status" value="2"/>
</dbReference>
<feature type="region of interest" description="Disordered" evidence="2">
    <location>
        <begin position="220"/>
        <end position="240"/>
    </location>
</feature>
<protein>
    <recommendedName>
        <fullName evidence="4">Major facilitator superfamily (MFS) profile domain-containing protein</fullName>
    </recommendedName>
</protein>
<feature type="transmembrane region" description="Helical" evidence="3">
    <location>
        <begin position="49"/>
        <end position="67"/>
    </location>
</feature>
<keyword evidence="3" id="KW-1133">Transmembrane helix</keyword>
<feature type="compositionally biased region" description="Acidic residues" evidence="2">
    <location>
        <begin position="222"/>
        <end position="234"/>
    </location>
</feature>
<feature type="transmembrane region" description="Helical" evidence="3">
    <location>
        <begin position="327"/>
        <end position="350"/>
    </location>
</feature>
<feature type="transmembrane region" description="Helical" evidence="3">
    <location>
        <begin position="143"/>
        <end position="168"/>
    </location>
</feature>
<feature type="transmembrane region" description="Helical" evidence="3">
    <location>
        <begin position="405"/>
        <end position="428"/>
    </location>
</feature>
<evidence type="ECO:0000256" key="3">
    <source>
        <dbReference type="SAM" id="Phobius"/>
    </source>
</evidence>
<dbReference type="GO" id="GO:0022857">
    <property type="term" value="F:transmembrane transporter activity"/>
    <property type="evidence" value="ECO:0007669"/>
    <property type="project" value="InterPro"/>
</dbReference>
<dbReference type="Proteomes" id="UP001204833">
    <property type="component" value="Unassembled WGS sequence"/>
</dbReference>
<comment type="subcellular location">
    <subcellularLocation>
        <location evidence="1">Membrane</location>
        <topology evidence="1">Multi-pass membrane protein</topology>
    </subcellularLocation>
</comment>
<keyword evidence="3" id="KW-0472">Membrane</keyword>
<feature type="transmembrane region" description="Helical" evidence="3">
    <location>
        <begin position="180"/>
        <end position="201"/>
    </location>
</feature>
<feature type="domain" description="Major facilitator superfamily (MFS) profile" evidence="4">
    <location>
        <begin position="13"/>
        <end position="430"/>
    </location>
</feature>
<dbReference type="GeneID" id="76152280"/>
<dbReference type="InterPro" id="IPR020846">
    <property type="entry name" value="MFS_dom"/>
</dbReference>
<organism evidence="5 6">
    <name type="scientific">Candida theae</name>
    <dbReference type="NCBI Taxonomy" id="1198502"/>
    <lineage>
        <taxon>Eukaryota</taxon>
        <taxon>Fungi</taxon>
        <taxon>Dikarya</taxon>
        <taxon>Ascomycota</taxon>
        <taxon>Saccharomycotina</taxon>
        <taxon>Pichiomycetes</taxon>
        <taxon>Debaryomycetaceae</taxon>
        <taxon>Candida/Lodderomyces clade</taxon>
        <taxon>Candida</taxon>
    </lineage>
</organism>
<evidence type="ECO:0000259" key="4">
    <source>
        <dbReference type="PROSITE" id="PS50850"/>
    </source>
</evidence>
<evidence type="ECO:0000256" key="1">
    <source>
        <dbReference type="ARBA" id="ARBA00004141"/>
    </source>
</evidence>
<feature type="transmembrane region" description="Helical" evidence="3">
    <location>
        <begin position="249"/>
        <end position="274"/>
    </location>
</feature>
<feature type="transmembrane region" description="Helical" evidence="3">
    <location>
        <begin position="79"/>
        <end position="112"/>
    </location>
</feature>
<evidence type="ECO:0000256" key="2">
    <source>
        <dbReference type="SAM" id="MobiDB-lite"/>
    </source>
</evidence>
<dbReference type="AlphaFoldDB" id="A0AAD5BCE3"/>
<proteinExistence type="predicted"/>